<sequence>MHDTMGVNVILLLLCVTVSRLTVTVYLCNASTNFPLIDEEIMTPDSRFVDS</sequence>
<reference evidence="2" key="1">
    <citation type="submission" date="2015-07" db="EMBL/GenBank/DDBJ databases">
        <title>Elucidating the P. pachyrhizi secretome and potential effectors.</title>
        <authorList>
            <person name="de Carvalho M.C.C.G."/>
            <person name="Nascimento L.C."/>
            <person name="Darben L.M."/>
            <person name="Polizel-Podanosqui A.M."/>
            <person name="Lopes-Caitar V.S."/>
            <person name="Rocha C.S."/>
            <person name="Qi M."/>
            <person name="Carazolle M."/>
            <person name="Kuwahara M.K."/>
            <person name="Pereira G.A.G."/>
            <person name="Abdelnoor R.V."/>
            <person name="Whitham S.A."/>
            <person name="Marcelino-Guimaraes F.C."/>
        </authorList>
    </citation>
    <scope>NUCLEOTIDE SEQUENCE</scope>
</reference>
<accession>A0A0S1MIU5</accession>
<protein>
    <submittedName>
        <fullName evidence="2">Uncharacterized protein</fullName>
    </submittedName>
</protein>
<evidence type="ECO:0000256" key="1">
    <source>
        <dbReference type="SAM" id="SignalP"/>
    </source>
</evidence>
<feature type="signal peptide" evidence="1">
    <location>
        <begin position="1"/>
        <end position="20"/>
    </location>
</feature>
<proteinExistence type="evidence at transcript level"/>
<evidence type="ECO:0000313" key="2">
    <source>
        <dbReference type="EMBL" id="ALL40786.1"/>
    </source>
</evidence>
<keyword evidence="1" id="KW-0732">Signal</keyword>
<dbReference type="EMBL" id="KT246695">
    <property type="protein sequence ID" value="ALL40786.1"/>
    <property type="molecule type" value="mRNA"/>
</dbReference>
<feature type="chain" id="PRO_5006589285" evidence="1">
    <location>
        <begin position="21"/>
        <end position="51"/>
    </location>
</feature>
<organism evidence="2">
    <name type="scientific">Phakopsora pachyrhizi</name>
    <name type="common">Asian soybean rust disease fungus</name>
    <dbReference type="NCBI Taxonomy" id="170000"/>
    <lineage>
        <taxon>Eukaryota</taxon>
        <taxon>Fungi</taxon>
        <taxon>Dikarya</taxon>
        <taxon>Basidiomycota</taxon>
        <taxon>Pucciniomycotina</taxon>
        <taxon>Pucciniomycetes</taxon>
        <taxon>Pucciniales</taxon>
        <taxon>Phakopsoraceae</taxon>
        <taxon>Phakopsora</taxon>
    </lineage>
</organism>
<name>A0A0S1MIU5_PHAPC</name>
<dbReference type="AlphaFoldDB" id="A0A0S1MIU5"/>